<dbReference type="GeneID" id="85444529"/>
<dbReference type="RefSeq" id="XP_060410164.1">
    <property type="nucleotide sequence ID" value="XM_060560289.1"/>
</dbReference>
<sequence length="151" mass="15697">MAALLRIVDATPGAAFDLHVLFSTDIVARNAAALSVCLSVCLSVYYAGGRALDNQTGIEQMPTPKTSPSRVTQLCTNASASSNPACIRREASWAPAASWPILGHSPAPRALLLGLEEGGQTQYYRASPASNQDAQSLMTETTTTARGGGSS</sequence>
<reference evidence="2" key="1">
    <citation type="submission" date="2021-06" db="EMBL/GenBank/DDBJ databases">
        <title>Comparative genomics, transcriptomics and evolutionary studies reveal genomic signatures of adaptation to plant cell wall in hemibiotrophic fungi.</title>
        <authorList>
            <consortium name="DOE Joint Genome Institute"/>
            <person name="Baroncelli R."/>
            <person name="Diaz J.F."/>
            <person name="Benocci T."/>
            <person name="Peng M."/>
            <person name="Battaglia E."/>
            <person name="Haridas S."/>
            <person name="Andreopoulos W."/>
            <person name="Labutti K."/>
            <person name="Pangilinan J."/>
            <person name="Floch G.L."/>
            <person name="Makela M.R."/>
            <person name="Henrissat B."/>
            <person name="Grigoriev I.V."/>
            <person name="Crouch J.A."/>
            <person name="De Vries R.P."/>
            <person name="Sukno S.A."/>
            <person name="Thon M.R."/>
        </authorList>
    </citation>
    <scope>NUCLEOTIDE SEQUENCE</scope>
    <source>
        <strain evidence="2">CBS 125086</strain>
    </source>
</reference>
<feature type="region of interest" description="Disordered" evidence="1">
    <location>
        <begin position="127"/>
        <end position="151"/>
    </location>
</feature>
<protein>
    <submittedName>
        <fullName evidence="2">Uncharacterized protein</fullName>
    </submittedName>
</protein>
<dbReference type="EMBL" id="JAHLJV010000072">
    <property type="protein sequence ID" value="KAK1574668.1"/>
    <property type="molecule type" value="Genomic_DNA"/>
</dbReference>
<accession>A0AAD8PRP2</accession>
<proteinExistence type="predicted"/>
<dbReference type="Proteomes" id="UP001230504">
    <property type="component" value="Unassembled WGS sequence"/>
</dbReference>
<evidence type="ECO:0000256" key="1">
    <source>
        <dbReference type="SAM" id="MobiDB-lite"/>
    </source>
</evidence>
<gene>
    <name evidence="2" type="ORF">LY79DRAFT_582801</name>
</gene>
<organism evidence="2 3">
    <name type="scientific">Colletotrichum navitas</name>
    <dbReference type="NCBI Taxonomy" id="681940"/>
    <lineage>
        <taxon>Eukaryota</taxon>
        <taxon>Fungi</taxon>
        <taxon>Dikarya</taxon>
        <taxon>Ascomycota</taxon>
        <taxon>Pezizomycotina</taxon>
        <taxon>Sordariomycetes</taxon>
        <taxon>Hypocreomycetidae</taxon>
        <taxon>Glomerellales</taxon>
        <taxon>Glomerellaceae</taxon>
        <taxon>Colletotrichum</taxon>
        <taxon>Colletotrichum graminicola species complex</taxon>
    </lineage>
</organism>
<evidence type="ECO:0000313" key="2">
    <source>
        <dbReference type="EMBL" id="KAK1574668.1"/>
    </source>
</evidence>
<comment type="caution">
    <text evidence="2">The sequence shown here is derived from an EMBL/GenBank/DDBJ whole genome shotgun (WGS) entry which is preliminary data.</text>
</comment>
<name>A0AAD8PRP2_9PEZI</name>
<dbReference type="AlphaFoldDB" id="A0AAD8PRP2"/>
<feature type="compositionally biased region" description="Polar residues" evidence="1">
    <location>
        <begin position="127"/>
        <end position="145"/>
    </location>
</feature>
<keyword evidence="3" id="KW-1185">Reference proteome</keyword>
<evidence type="ECO:0000313" key="3">
    <source>
        <dbReference type="Proteomes" id="UP001230504"/>
    </source>
</evidence>